<evidence type="ECO:0000313" key="7">
    <source>
        <dbReference type="EMBL" id="SZX76764.1"/>
    </source>
</evidence>
<feature type="compositionally biased region" description="Low complexity" evidence="5">
    <location>
        <begin position="19"/>
        <end position="77"/>
    </location>
</feature>
<protein>
    <recommendedName>
        <fullName evidence="6">Exonuclease domain-containing protein</fullName>
    </recommendedName>
</protein>
<reference evidence="7 8" key="1">
    <citation type="submission" date="2016-10" db="EMBL/GenBank/DDBJ databases">
        <authorList>
            <person name="Cai Z."/>
        </authorList>
    </citation>
    <scope>NUCLEOTIDE SEQUENCE [LARGE SCALE GENOMIC DNA]</scope>
</reference>
<evidence type="ECO:0000313" key="8">
    <source>
        <dbReference type="Proteomes" id="UP000256970"/>
    </source>
</evidence>
<feature type="region of interest" description="Disordered" evidence="5">
    <location>
        <begin position="12"/>
        <end position="83"/>
    </location>
</feature>
<dbReference type="SUPFAM" id="SSF53098">
    <property type="entry name" value="Ribonuclease H-like"/>
    <property type="match status" value="1"/>
</dbReference>
<dbReference type="Proteomes" id="UP000256970">
    <property type="component" value="Unassembled WGS sequence"/>
</dbReference>
<evidence type="ECO:0000256" key="5">
    <source>
        <dbReference type="SAM" id="MobiDB-lite"/>
    </source>
</evidence>
<keyword evidence="4" id="KW-0269">Exonuclease</keyword>
<name>A0A383WI27_TETOB</name>
<dbReference type="PANTHER" id="PTHR11046:SF0">
    <property type="entry name" value="OLIGORIBONUCLEASE, MITOCHONDRIAL"/>
    <property type="match status" value="1"/>
</dbReference>
<dbReference type="FunFam" id="3.30.420.10:FF:000003">
    <property type="entry name" value="Oligoribonuclease"/>
    <property type="match status" value="1"/>
</dbReference>
<evidence type="ECO:0000256" key="1">
    <source>
        <dbReference type="ARBA" id="ARBA00009921"/>
    </source>
</evidence>
<organism evidence="7 8">
    <name type="scientific">Tetradesmus obliquus</name>
    <name type="common">Green alga</name>
    <name type="synonym">Acutodesmus obliquus</name>
    <dbReference type="NCBI Taxonomy" id="3088"/>
    <lineage>
        <taxon>Eukaryota</taxon>
        <taxon>Viridiplantae</taxon>
        <taxon>Chlorophyta</taxon>
        <taxon>core chlorophytes</taxon>
        <taxon>Chlorophyceae</taxon>
        <taxon>CS clade</taxon>
        <taxon>Sphaeropleales</taxon>
        <taxon>Scenedesmaceae</taxon>
        <taxon>Tetradesmus</taxon>
    </lineage>
</organism>
<keyword evidence="3" id="KW-0378">Hydrolase</keyword>
<gene>
    <name evidence="7" type="ORF">BQ4739_LOCUS17136</name>
</gene>
<proteinExistence type="inferred from homology"/>
<dbReference type="GO" id="GO:0003676">
    <property type="term" value="F:nucleic acid binding"/>
    <property type="evidence" value="ECO:0007669"/>
    <property type="project" value="InterPro"/>
</dbReference>
<accession>A0A383WI27</accession>
<dbReference type="InterPro" id="IPR013520">
    <property type="entry name" value="Ribonucl_H"/>
</dbReference>
<dbReference type="InterPro" id="IPR036397">
    <property type="entry name" value="RNaseH_sf"/>
</dbReference>
<dbReference type="GO" id="GO:0005739">
    <property type="term" value="C:mitochondrion"/>
    <property type="evidence" value="ECO:0007669"/>
    <property type="project" value="TreeGrafter"/>
</dbReference>
<evidence type="ECO:0000256" key="3">
    <source>
        <dbReference type="ARBA" id="ARBA00022801"/>
    </source>
</evidence>
<feature type="domain" description="Exonuclease" evidence="6">
    <location>
        <begin position="90"/>
        <end position="264"/>
    </location>
</feature>
<dbReference type="GO" id="GO:0000175">
    <property type="term" value="F:3'-5'-RNA exonuclease activity"/>
    <property type="evidence" value="ECO:0007669"/>
    <property type="project" value="InterPro"/>
</dbReference>
<dbReference type="NCBIfam" id="NF003765">
    <property type="entry name" value="PRK05359.1"/>
    <property type="match status" value="1"/>
</dbReference>
<evidence type="ECO:0000259" key="6">
    <source>
        <dbReference type="SMART" id="SM00479"/>
    </source>
</evidence>
<keyword evidence="2" id="KW-0540">Nuclease</keyword>
<keyword evidence="8" id="KW-1185">Reference proteome</keyword>
<dbReference type="EMBL" id="FNXT01001265">
    <property type="protein sequence ID" value="SZX76764.1"/>
    <property type="molecule type" value="Genomic_DNA"/>
</dbReference>
<sequence>MAGRNYFSALLGLPGDGSGSPTAAVAAAKSSSRSNLPSSKRAVATSSSQASAASTAAGSSSSQDTAAAAPAADTTAVLKPKPSRPKLQDPLVWIDLEMTGLNIEKDTIIEIACLVTDGELKQVVEGPSIAIHHPESVLENMNDWCKEHHTKSGLVQRVRDSSTSLAQAEAAVLAFVQEHTQYQAAQLAGNSVHVDRLFLQRHMPALLEHLHYRIVDVSTFKECCRRWKAKIARQAPRKVAAHTAMSDIKESLKELQYYKSVLFKAGK</sequence>
<evidence type="ECO:0000256" key="2">
    <source>
        <dbReference type="ARBA" id="ARBA00022722"/>
    </source>
</evidence>
<dbReference type="STRING" id="3088.A0A383WI27"/>
<dbReference type="SMART" id="SM00479">
    <property type="entry name" value="EXOIII"/>
    <property type="match status" value="1"/>
</dbReference>
<dbReference type="InterPro" id="IPR012337">
    <property type="entry name" value="RNaseH-like_sf"/>
</dbReference>
<dbReference type="Pfam" id="PF00929">
    <property type="entry name" value="RNase_T"/>
    <property type="match status" value="1"/>
</dbReference>
<dbReference type="AlphaFoldDB" id="A0A383WI27"/>
<comment type="similarity">
    <text evidence="1">Belongs to the oligoribonuclease family.</text>
</comment>
<dbReference type="PANTHER" id="PTHR11046">
    <property type="entry name" value="OLIGORIBONUCLEASE, MITOCHONDRIAL"/>
    <property type="match status" value="1"/>
</dbReference>
<dbReference type="CDD" id="cd06135">
    <property type="entry name" value="Orn"/>
    <property type="match status" value="1"/>
</dbReference>
<dbReference type="Gene3D" id="3.30.420.10">
    <property type="entry name" value="Ribonuclease H-like superfamily/Ribonuclease H"/>
    <property type="match status" value="1"/>
</dbReference>
<evidence type="ECO:0000256" key="4">
    <source>
        <dbReference type="ARBA" id="ARBA00022839"/>
    </source>
</evidence>
<dbReference type="InterPro" id="IPR022894">
    <property type="entry name" value="Oligoribonuclease"/>
</dbReference>